<proteinExistence type="predicted"/>
<evidence type="ECO:0000313" key="3">
    <source>
        <dbReference type="Proteomes" id="UP000630142"/>
    </source>
</evidence>
<evidence type="ECO:0008006" key="4">
    <source>
        <dbReference type="Google" id="ProtNLM"/>
    </source>
</evidence>
<keyword evidence="1" id="KW-0472">Membrane</keyword>
<reference evidence="2" key="2">
    <citation type="submission" date="2020-09" db="EMBL/GenBank/DDBJ databases">
        <authorList>
            <person name="Sun Q."/>
            <person name="Kim S."/>
        </authorList>
    </citation>
    <scope>NUCLEOTIDE SEQUENCE</scope>
    <source>
        <strain evidence="2">KCTC 42249</strain>
    </source>
</reference>
<dbReference type="AlphaFoldDB" id="A0A8J3GJR9"/>
<keyword evidence="3" id="KW-1185">Reference proteome</keyword>
<evidence type="ECO:0000313" key="2">
    <source>
        <dbReference type="EMBL" id="GHD09131.1"/>
    </source>
</evidence>
<feature type="transmembrane region" description="Helical" evidence="1">
    <location>
        <begin position="142"/>
        <end position="166"/>
    </location>
</feature>
<keyword evidence="1" id="KW-1133">Transmembrane helix</keyword>
<dbReference type="EMBL" id="BMZQ01000001">
    <property type="protein sequence ID" value="GHD09131.1"/>
    <property type="molecule type" value="Genomic_DNA"/>
</dbReference>
<reference evidence="2" key="1">
    <citation type="journal article" date="2014" name="Int. J. Syst. Evol. Microbiol.">
        <title>Complete genome sequence of Corynebacterium casei LMG S-19264T (=DSM 44701T), isolated from a smear-ripened cheese.</title>
        <authorList>
            <consortium name="US DOE Joint Genome Institute (JGI-PGF)"/>
            <person name="Walter F."/>
            <person name="Albersmeier A."/>
            <person name="Kalinowski J."/>
            <person name="Ruckert C."/>
        </authorList>
    </citation>
    <scope>NUCLEOTIDE SEQUENCE</scope>
    <source>
        <strain evidence="2">KCTC 42249</strain>
    </source>
</reference>
<feature type="transmembrane region" description="Helical" evidence="1">
    <location>
        <begin position="211"/>
        <end position="236"/>
    </location>
</feature>
<feature type="transmembrane region" description="Helical" evidence="1">
    <location>
        <begin position="173"/>
        <end position="191"/>
    </location>
</feature>
<sequence>MEALDEAREDAAFRWYLRGVRTAYSIPGFILMSSFVGFSALAKAAGVGLWASVFMTGIVWALPAQVVLVGAIIAGNSLAAAVFAVALSSVRLTPMVVAIVPEMRGPRTRPITLYLLSHFVAVTSWVLAMAKLPDVPPARRTAFYFGLGSTLTLSNMVVVGSVYVLADTLPREISAALFMLTPMYFLTSLWGSAREWATNLAMVFGIVLGPIAHVLAPSFDLLIAGFGGGIGAYVIYRLAHRRRTA</sequence>
<feature type="transmembrane region" description="Helical" evidence="1">
    <location>
        <begin position="112"/>
        <end position="130"/>
    </location>
</feature>
<keyword evidence="1" id="KW-0812">Transmembrane</keyword>
<organism evidence="2 3">
    <name type="scientific">Tianweitania populi</name>
    <dbReference type="NCBI Taxonomy" id="1607949"/>
    <lineage>
        <taxon>Bacteria</taxon>
        <taxon>Pseudomonadati</taxon>
        <taxon>Pseudomonadota</taxon>
        <taxon>Alphaproteobacteria</taxon>
        <taxon>Hyphomicrobiales</taxon>
        <taxon>Phyllobacteriaceae</taxon>
        <taxon>Tianweitania</taxon>
    </lineage>
</organism>
<protein>
    <recommendedName>
        <fullName evidence="4">Branched-chain amino acid ABC transporter permease</fullName>
    </recommendedName>
</protein>
<dbReference type="Pfam" id="PF03591">
    <property type="entry name" value="AzlC"/>
    <property type="match status" value="1"/>
</dbReference>
<evidence type="ECO:0000256" key="1">
    <source>
        <dbReference type="SAM" id="Phobius"/>
    </source>
</evidence>
<dbReference type="Proteomes" id="UP000630142">
    <property type="component" value="Unassembled WGS sequence"/>
</dbReference>
<accession>A0A8J3GJR9</accession>
<feature type="transmembrane region" description="Helical" evidence="1">
    <location>
        <begin position="23"/>
        <end position="42"/>
    </location>
</feature>
<name>A0A8J3GJR9_9HYPH</name>
<feature type="transmembrane region" description="Helical" evidence="1">
    <location>
        <begin position="79"/>
        <end position="100"/>
    </location>
</feature>
<feature type="transmembrane region" description="Helical" evidence="1">
    <location>
        <begin position="49"/>
        <end position="73"/>
    </location>
</feature>
<comment type="caution">
    <text evidence="2">The sequence shown here is derived from an EMBL/GenBank/DDBJ whole genome shotgun (WGS) entry which is preliminary data.</text>
</comment>
<dbReference type="RefSeq" id="WP_189502070.1">
    <property type="nucleotide sequence ID" value="NZ_BMZQ01000001.1"/>
</dbReference>
<gene>
    <name evidence="2" type="ORF">GCM10016234_09580</name>
</gene>
<dbReference type="InterPro" id="IPR011606">
    <property type="entry name" value="Brnchd-chn_aa_trnsp_permease"/>
</dbReference>